<dbReference type="GO" id="GO:0005509">
    <property type="term" value="F:calcium ion binding"/>
    <property type="evidence" value="ECO:0007669"/>
    <property type="project" value="InterPro"/>
</dbReference>
<dbReference type="GO" id="GO:0008201">
    <property type="term" value="F:heparin binding"/>
    <property type="evidence" value="ECO:0007669"/>
    <property type="project" value="TreeGrafter"/>
</dbReference>
<dbReference type="Ensembl" id="ENSOMYT00000090704.2">
    <property type="protein sequence ID" value="ENSOMYP00000083266.2"/>
    <property type="gene ID" value="ENSOMYG00000038392.2"/>
</dbReference>
<dbReference type="PANTHER" id="PTHR12352:SF13">
    <property type="entry name" value="SPARC-RELATED MODULAR CALCIUM-BINDING PROTEIN 1"/>
    <property type="match status" value="1"/>
</dbReference>
<evidence type="ECO:0000259" key="9">
    <source>
        <dbReference type="PROSITE" id="PS51465"/>
    </source>
</evidence>
<dbReference type="Gene3D" id="3.30.60.30">
    <property type="match status" value="1"/>
</dbReference>
<dbReference type="PROSITE" id="PS51162">
    <property type="entry name" value="THYROGLOBULIN_1_2"/>
    <property type="match status" value="2"/>
</dbReference>
<keyword evidence="4" id="KW-0677">Repeat</keyword>
<dbReference type="Proteomes" id="UP000694395">
    <property type="component" value="Chromosome 27"/>
</dbReference>
<sequence>MWPRGCALDCHRERHRTVCGSNGRLYMSLCAFQRAQCINTQLRTAPRAHCAGKYPLVTINLVEMVAGHPPSDSTQSKCQLARSQALESSVRSHTVPECGADGSFLQVQCHNQTGYCWCSTPDGKPVSGTSVLHLRPNCTGETRFLSLWTQVRVVPPGPPPTLAGPRITAPPLWVTIRLNSDPKGNRSVKRPTGKDPQTCERERAALMAKVHVLWQEERFIPKCSADGRYSPIQCHVTTGYCWCVRVDTGRPLPGTSARYGLEQDYIIAGRRISFCQESQLKLTPLPCLNTLSLFPGCPGAQKKEFLQSLLRALQLEVEQSGILSPHRVEVWDMSDPGGEEEVLRWHFRQLDTDDSGVLSEREARPLRLYLRRRLKPRRCAKKFAQYCDRDGDRGLTLSELNACLGLEREGDD</sequence>
<reference evidence="10" key="2">
    <citation type="submission" date="2025-08" db="UniProtKB">
        <authorList>
            <consortium name="Ensembl"/>
        </authorList>
    </citation>
    <scope>IDENTIFICATION</scope>
</reference>
<dbReference type="InterPro" id="IPR000716">
    <property type="entry name" value="Thyroglobulin_1"/>
</dbReference>
<proteinExistence type="predicted"/>
<dbReference type="GO" id="GO:0005615">
    <property type="term" value="C:extracellular space"/>
    <property type="evidence" value="ECO:0007669"/>
    <property type="project" value="TreeGrafter"/>
</dbReference>
<evidence type="ECO:0000313" key="11">
    <source>
        <dbReference type="Proteomes" id="UP000694395"/>
    </source>
</evidence>
<dbReference type="SMART" id="SM00280">
    <property type="entry name" value="KAZAL"/>
    <property type="match status" value="1"/>
</dbReference>
<evidence type="ECO:0000256" key="6">
    <source>
        <dbReference type="ARBA" id="ARBA00023180"/>
    </source>
</evidence>
<dbReference type="GeneTree" id="ENSGT00390000018436"/>
<dbReference type="SUPFAM" id="SSF100895">
    <property type="entry name" value="Kazal-type serine protease inhibitors"/>
    <property type="match status" value="1"/>
</dbReference>
<feature type="disulfide bond" evidence="7">
    <location>
        <begin position="109"/>
        <end position="116"/>
    </location>
</feature>
<dbReference type="Pfam" id="PF07648">
    <property type="entry name" value="Kazal_2"/>
    <property type="match status" value="1"/>
</dbReference>
<dbReference type="FunFam" id="4.10.800.10:FF:000004">
    <property type="entry name" value="SPARC-related modular calcium-binding protein 1"/>
    <property type="match status" value="1"/>
</dbReference>
<dbReference type="InterPro" id="IPR036058">
    <property type="entry name" value="Kazal_dom_sf"/>
</dbReference>
<dbReference type="GO" id="GO:0030198">
    <property type="term" value="P:extracellular matrix organization"/>
    <property type="evidence" value="ECO:0007669"/>
    <property type="project" value="TreeGrafter"/>
</dbReference>
<keyword evidence="3" id="KW-0732">Signal</keyword>
<organism evidence="10 11">
    <name type="scientific">Oncorhynchus mykiss</name>
    <name type="common">Rainbow trout</name>
    <name type="synonym">Salmo gairdneri</name>
    <dbReference type="NCBI Taxonomy" id="8022"/>
    <lineage>
        <taxon>Eukaryota</taxon>
        <taxon>Metazoa</taxon>
        <taxon>Chordata</taxon>
        <taxon>Craniata</taxon>
        <taxon>Vertebrata</taxon>
        <taxon>Euteleostomi</taxon>
        <taxon>Actinopterygii</taxon>
        <taxon>Neopterygii</taxon>
        <taxon>Teleostei</taxon>
        <taxon>Protacanthopterygii</taxon>
        <taxon>Salmoniformes</taxon>
        <taxon>Salmonidae</taxon>
        <taxon>Salmoninae</taxon>
        <taxon>Oncorhynchus</taxon>
    </lineage>
</organism>
<dbReference type="InterPro" id="IPR036857">
    <property type="entry name" value="Thyroglobulin_1_sf"/>
</dbReference>
<dbReference type="InterPro" id="IPR011992">
    <property type="entry name" value="EF-hand-dom_pair"/>
</dbReference>
<dbReference type="Gene3D" id="1.10.238.10">
    <property type="entry name" value="EF-hand"/>
    <property type="match status" value="1"/>
</dbReference>
<accession>A0A8C7WBN8</accession>
<evidence type="ECO:0000313" key="10">
    <source>
        <dbReference type="Ensembl" id="ENSOMYP00000083266.2"/>
    </source>
</evidence>
<reference evidence="10" key="1">
    <citation type="submission" date="2020-07" db="EMBL/GenBank/DDBJ databases">
        <title>A long reads based de novo assembly of the rainbow trout Arlee double haploid line genome.</title>
        <authorList>
            <person name="Gao G."/>
            <person name="Palti Y."/>
        </authorList>
    </citation>
    <scope>NUCLEOTIDE SEQUENCE [LARGE SCALE GENOMIC DNA]</scope>
</reference>
<dbReference type="InterPro" id="IPR002350">
    <property type="entry name" value="Kazal_dom"/>
</dbReference>
<dbReference type="Pfam" id="PF00086">
    <property type="entry name" value="Thyroglobulin_1"/>
    <property type="match status" value="2"/>
</dbReference>
<dbReference type="SUPFAM" id="SSF47473">
    <property type="entry name" value="EF-hand"/>
    <property type="match status" value="1"/>
</dbReference>
<reference evidence="10" key="3">
    <citation type="submission" date="2025-09" db="UniProtKB">
        <authorList>
            <consortium name="Ensembl"/>
        </authorList>
    </citation>
    <scope>IDENTIFICATION</scope>
</reference>
<name>A0A8C7WBN8_ONCMY</name>
<evidence type="ECO:0000256" key="1">
    <source>
        <dbReference type="ARBA" id="ARBA00004498"/>
    </source>
</evidence>
<evidence type="ECO:0000256" key="3">
    <source>
        <dbReference type="ARBA" id="ARBA00022729"/>
    </source>
</evidence>
<evidence type="ECO:0000259" key="8">
    <source>
        <dbReference type="PROSITE" id="PS51162"/>
    </source>
</evidence>
<dbReference type="GO" id="GO:0050840">
    <property type="term" value="F:extracellular matrix binding"/>
    <property type="evidence" value="ECO:0007669"/>
    <property type="project" value="TreeGrafter"/>
</dbReference>
<feature type="domain" description="Kazal-like" evidence="9">
    <location>
        <begin position="1"/>
        <end position="52"/>
    </location>
</feature>
<comment type="caution">
    <text evidence="7">Lacks conserved residue(s) required for the propagation of feature annotation.</text>
</comment>
<dbReference type="InterPro" id="IPR019577">
    <property type="entry name" value="SPARC/Testican_Ca-bd-dom"/>
</dbReference>
<dbReference type="GO" id="GO:0005604">
    <property type="term" value="C:basement membrane"/>
    <property type="evidence" value="ECO:0007669"/>
    <property type="project" value="TreeGrafter"/>
</dbReference>
<feature type="disulfide bond" evidence="7">
    <location>
        <begin position="234"/>
        <end position="241"/>
    </location>
</feature>
<keyword evidence="5 7" id="KW-1015">Disulfide bond</keyword>
<dbReference type="CDD" id="cd00104">
    <property type="entry name" value="KAZAL_FS"/>
    <property type="match status" value="1"/>
</dbReference>
<feature type="domain" description="Thyroglobulin type-1" evidence="8">
    <location>
        <begin position="75"/>
        <end position="138"/>
    </location>
</feature>
<evidence type="ECO:0000256" key="2">
    <source>
        <dbReference type="ARBA" id="ARBA00022525"/>
    </source>
</evidence>
<dbReference type="Gene3D" id="4.10.800.10">
    <property type="entry name" value="Thyroglobulin type-1"/>
    <property type="match status" value="2"/>
</dbReference>
<dbReference type="PROSITE" id="PS00484">
    <property type="entry name" value="THYROGLOBULIN_1_1"/>
    <property type="match status" value="1"/>
</dbReference>
<dbReference type="PANTHER" id="PTHR12352">
    <property type="entry name" value="SECRETED MODULAR CALCIUM-BINDING PROTEIN"/>
    <property type="match status" value="1"/>
</dbReference>
<keyword evidence="11" id="KW-1185">Reference proteome</keyword>
<keyword evidence="2" id="KW-0964">Secreted</keyword>
<dbReference type="SUPFAM" id="SSF57610">
    <property type="entry name" value="Thyroglobulin type-1 domain"/>
    <property type="match status" value="2"/>
</dbReference>
<dbReference type="AlphaFoldDB" id="A0A8C7WBN8"/>
<protein>
    <submittedName>
        <fullName evidence="10">Uncharacterized protein</fullName>
    </submittedName>
</protein>
<dbReference type="Pfam" id="PF10591">
    <property type="entry name" value="SPARC_Ca_bdg"/>
    <property type="match status" value="1"/>
</dbReference>
<dbReference type="InterPro" id="IPR051950">
    <property type="entry name" value="Dev_reg/Prot_inhib"/>
</dbReference>
<dbReference type="PROSITE" id="PS51465">
    <property type="entry name" value="KAZAL_2"/>
    <property type="match status" value="1"/>
</dbReference>
<evidence type="ECO:0000256" key="5">
    <source>
        <dbReference type="ARBA" id="ARBA00023157"/>
    </source>
</evidence>
<keyword evidence="6" id="KW-0325">Glycoprotein</keyword>
<dbReference type="SMART" id="SM00211">
    <property type="entry name" value="TY"/>
    <property type="match status" value="2"/>
</dbReference>
<evidence type="ECO:0000256" key="7">
    <source>
        <dbReference type="PROSITE-ProRule" id="PRU00500"/>
    </source>
</evidence>
<feature type="disulfide bond" evidence="7">
    <location>
        <begin position="118"/>
        <end position="138"/>
    </location>
</feature>
<feature type="domain" description="Thyroglobulin type-1" evidence="8">
    <location>
        <begin position="196"/>
        <end position="275"/>
    </location>
</feature>
<evidence type="ECO:0000256" key="4">
    <source>
        <dbReference type="ARBA" id="ARBA00022737"/>
    </source>
</evidence>
<comment type="subcellular location">
    <subcellularLocation>
        <location evidence="1">Secreted</location>
        <location evidence="1">Extracellular space</location>
        <location evidence="1">Extracellular matrix</location>
    </subcellularLocation>
</comment>
<dbReference type="CDD" id="cd00191">
    <property type="entry name" value="TY"/>
    <property type="match status" value="2"/>
</dbReference>